<evidence type="ECO:0000313" key="2">
    <source>
        <dbReference type="Proteomes" id="UP000256519"/>
    </source>
</evidence>
<dbReference type="AlphaFoldDB" id="A0A3D8X8X1"/>
<gene>
    <name evidence="1" type="ORF">C3744_05455</name>
</gene>
<accession>A0A3D8X8X1</accession>
<name>A0A3D8X8X1_PRIMG</name>
<dbReference type="Proteomes" id="UP000256519">
    <property type="component" value="Unassembled WGS sequence"/>
</dbReference>
<sequence>MPSNQQLEATTYMKPTFTITMKKSERVGFFIKNLDSSFGSSLTKILLFQPLLINHSISLS</sequence>
<protein>
    <submittedName>
        <fullName evidence="1">Uncharacterized protein</fullName>
    </submittedName>
</protein>
<dbReference type="EMBL" id="PQWM01000006">
    <property type="protein sequence ID" value="RDZ18316.1"/>
    <property type="molecule type" value="Genomic_DNA"/>
</dbReference>
<comment type="caution">
    <text evidence="1">The sequence shown here is derived from an EMBL/GenBank/DDBJ whole genome shotgun (WGS) entry which is preliminary data.</text>
</comment>
<reference evidence="1 2" key="1">
    <citation type="journal article" date="2018" name="Appl. Environ. Microbiol.">
        <title>Antimicrobial susceptibility testing and tentative epidemiological cut-off values of five Bacillus species relevant for use as animal feed additives or for plant protection.</title>
        <authorList>
            <person name="Agerso Y."/>
            <person name="Stuer-Lauridsen B."/>
            <person name="Bjerre K."/>
            <person name="Jensen M.G."/>
            <person name="Johansen E."/>
            <person name="Bennedsen M."/>
            <person name="Brockmann E."/>
            <person name="Nielsen B."/>
        </authorList>
    </citation>
    <scope>NUCLEOTIDE SEQUENCE [LARGE SCALE GENOMIC DNA]</scope>
    <source>
        <strain evidence="1 2">CHCC20162</strain>
    </source>
</reference>
<organism evidence="1 2">
    <name type="scientific">Priestia megaterium</name>
    <name type="common">Bacillus megaterium</name>
    <dbReference type="NCBI Taxonomy" id="1404"/>
    <lineage>
        <taxon>Bacteria</taxon>
        <taxon>Bacillati</taxon>
        <taxon>Bacillota</taxon>
        <taxon>Bacilli</taxon>
        <taxon>Bacillales</taxon>
        <taxon>Bacillaceae</taxon>
        <taxon>Priestia</taxon>
    </lineage>
</organism>
<proteinExistence type="predicted"/>
<evidence type="ECO:0000313" key="1">
    <source>
        <dbReference type="EMBL" id="RDZ18316.1"/>
    </source>
</evidence>